<evidence type="ECO:0000259" key="11">
    <source>
        <dbReference type="PROSITE" id="PS51266"/>
    </source>
</evidence>
<feature type="region of interest" description="Disordered" evidence="8">
    <location>
        <begin position="204"/>
        <end position="248"/>
    </location>
</feature>
<evidence type="ECO:0000256" key="2">
    <source>
        <dbReference type="ARBA" id="ARBA00022723"/>
    </source>
</evidence>
<dbReference type="SUPFAM" id="SSF90229">
    <property type="entry name" value="CCCH zinc finger"/>
    <property type="match status" value="2"/>
</dbReference>
<dbReference type="OMA" id="CHAKMAL"/>
<protein>
    <recommendedName>
        <fullName evidence="14">Zinc finger protein</fullName>
    </recommendedName>
</protein>
<organism evidence="12 13">
    <name type="scientific">Phytophthora sojae (strain P6497)</name>
    <name type="common">Soybean stem and root rot agent</name>
    <name type="synonym">Phytophthora megasperma f. sp. glycines</name>
    <dbReference type="NCBI Taxonomy" id="1094619"/>
    <lineage>
        <taxon>Eukaryota</taxon>
        <taxon>Sar</taxon>
        <taxon>Stramenopiles</taxon>
        <taxon>Oomycota</taxon>
        <taxon>Peronosporomycetes</taxon>
        <taxon>Peronosporales</taxon>
        <taxon>Peronosporaceae</taxon>
        <taxon>Phytophthora</taxon>
    </lineage>
</organism>
<dbReference type="PROSITE" id="PS50090">
    <property type="entry name" value="MYB_LIKE"/>
    <property type="match status" value="1"/>
</dbReference>
<evidence type="ECO:0000256" key="7">
    <source>
        <dbReference type="PROSITE-ProRule" id="PRU00723"/>
    </source>
</evidence>
<dbReference type="CDD" id="cd00167">
    <property type="entry name" value="SANT"/>
    <property type="match status" value="1"/>
</dbReference>
<feature type="compositionally biased region" description="Basic and acidic residues" evidence="8">
    <location>
        <begin position="724"/>
        <end position="744"/>
    </location>
</feature>
<dbReference type="InterPro" id="IPR008913">
    <property type="entry name" value="Znf_CHY"/>
</dbReference>
<evidence type="ECO:0000256" key="4">
    <source>
        <dbReference type="ARBA" id="ARBA00022833"/>
    </source>
</evidence>
<dbReference type="SMR" id="G4YKD3"/>
<dbReference type="GO" id="GO:0005634">
    <property type="term" value="C:nucleus"/>
    <property type="evidence" value="ECO:0007669"/>
    <property type="project" value="UniProtKB-SubCell"/>
</dbReference>
<dbReference type="RefSeq" id="XP_009515492.1">
    <property type="nucleotide sequence ID" value="XM_009517197.1"/>
</dbReference>
<proteinExistence type="predicted"/>
<dbReference type="GeneID" id="20653973"/>
<dbReference type="InterPro" id="IPR000571">
    <property type="entry name" value="Znf_CCCH"/>
</dbReference>
<name>G4YKD3_PHYSP</name>
<feature type="compositionally biased region" description="Basic and acidic residues" evidence="8">
    <location>
        <begin position="216"/>
        <end position="228"/>
    </location>
</feature>
<sequence>MADSSWQEALASETDAAKKEWMALERRYHLQLASEDAATQDKLVRLFLSLSDPELPARLKGQVELVMTLPGKYPAEVARVDFAQWSSRLSSEQVEALNAAVSARARQLCGGFSLRKLLTWVDNNFWRIIEPFEIKEEKERASPADTNTDGDALATLAADEETPTTVEKKPKRRRGQRPCRFFARGTCRDGENCKFSHVKKQEKLKKGGGDEALDAPDAHDTSVVREADPAQPPESSDTATPAAERKKKMKTRVRKCKFFAQHKCRDGDKCKFSHDVKGAKKESDPPRRAVVAQLGVPTKTAVAALEIVSDTTAEVTATEESSVEHVVPKGDDSSEWSEAQQRALDLALKKYPASMDKKERWTSIASEVEGRSLNECIDRFKMLCELVKRGVDPTTAAAAKIEQKQEQVQEEKNATDADKNEGYVQNLKITPPEKRVAVETEPDVKGTQICLDDLFLHEVGTLVAHRLVCQIECDNCPLKFDTTLSLDSPAIQKWCPRCSVLHHILMRPVFAHSQSNVLAYVDTENCSIVDVLPSDMLATCLDCGCEALLERVAPRQRSEQACFSCHIKLAVMAKRFVAGQLEGLSSRRSNSPDRSAVKAARGSKKGAKEPTETFVLGQPLPRNGACDHYKHSLRWFRFQCCGKAFPCDVCHDSSDCPEANLGKFASRMICGLCSKEQSSSVKVCSCGNDVAAKKTASRHWEGGTGCRDSLQMSRWDKHKYRGQTKTESKKFKRVGAEAKKRRENANGNANAQQ</sequence>
<dbReference type="Gene3D" id="3.10.110.10">
    <property type="entry name" value="Ubiquitin Conjugating Enzyme"/>
    <property type="match status" value="1"/>
</dbReference>
<feature type="zinc finger region" description="C3H1-type" evidence="7">
    <location>
        <begin position="250"/>
        <end position="277"/>
    </location>
</feature>
<feature type="zinc finger region" description="C3H1-type" evidence="7">
    <location>
        <begin position="173"/>
        <end position="200"/>
    </location>
</feature>
<dbReference type="InParanoid" id="G4YKD3"/>
<evidence type="ECO:0000313" key="12">
    <source>
        <dbReference type="EMBL" id="EGZ28217.1"/>
    </source>
</evidence>
<keyword evidence="5" id="KW-0539">Nucleus</keyword>
<dbReference type="STRING" id="1094619.G4YKD3"/>
<evidence type="ECO:0000259" key="10">
    <source>
        <dbReference type="PROSITE" id="PS50103"/>
    </source>
</evidence>
<evidence type="ECO:0000256" key="3">
    <source>
        <dbReference type="ARBA" id="ARBA00022771"/>
    </source>
</evidence>
<keyword evidence="4 7" id="KW-0862">Zinc</keyword>
<dbReference type="SUPFAM" id="SSF161219">
    <property type="entry name" value="CHY zinc finger-like"/>
    <property type="match status" value="1"/>
</dbReference>
<accession>G4YKD3</accession>
<feature type="region of interest" description="Disordered" evidence="8">
    <location>
        <begin position="718"/>
        <end position="753"/>
    </location>
</feature>
<dbReference type="SMART" id="SM00356">
    <property type="entry name" value="ZnF_C3H1"/>
    <property type="match status" value="2"/>
</dbReference>
<feature type="region of interest" description="Disordered" evidence="8">
    <location>
        <begin position="138"/>
        <end position="175"/>
    </location>
</feature>
<evidence type="ECO:0000256" key="1">
    <source>
        <dbReference type="ARBA" id="ARBA00004123"/>
    </source>
</evidence>
<dbReference type="Gene3D" id="4.10.1000.10">
    <property type="entry name" value="Zinc finger, CCCH-type"/>
    <property type="match status" value="2"/>
</dbReference>
<feature type="compositionally biased region" description="Low complexity" evidence="8">
    <location>
        <begin position="144"/>
        <end position="157"/>
    </location>
</feature>
<dbReference type="Pfam" id="PF05495">
    <property type="entry name" value="zf-CHY"/>
    <property type="match status" value="1"/>
</dbReference>
<keyword evidence="13" id="KW-1185">Reference proteome</keyword>
<dbReference type="InterPro" id="IPR016135">
    <property type="entry name" value="UBQ-conjugating_enzyme/RWD"/>
</dbReference>
<feature type="domain" description="C3H1-type" evidence="10">
    <location>
        <begin position="173"/>
        <end position="200"/>
    </location>
</feature>
<feature type="domain" description="Myb-like" evidence="9">
    <location>
        <begin position="334"/>
        <end position="384"/>
    </location>
</feature>
<dbReference type="PROSITE" id="PS51266">
    <property type="entry name" value="ZF_CHY"/>
    <property type="match status" value="1"/>
</dbReference>
<dbReference type="Pfam" id="PF00642">
    <property type="entry name" value="zf-CCCH"/>
    <property type="match status" value="2"/>
</dbReference>
<dbReference type="InterPro" id="IPR051767">
    <property type="entry name" value="Nucleoporin_NUP42"/>
</dbReference>
<evidence type="ECO:0000259" key="9">
    <source>
        <dbReference type="PROSITE" id="PS50090"/>
    </source>
</evidence>
<evidence type="ECO:0000313" key="13">
    <source>
        <dbReference type="Proteomes" id="UP000002640"/>
    </source>
</evidence>
<dbReference type="InterPro" id="IPR037274">
    <property type="entry name" value="Znf_CHY_sf"/>
</dbReference>
<dbReference type="PANTHER" id="PTHR46527:SF1">
    <property type="entry name" value="NUCLEOPORIN NUP42"/>
    <property type="match status" value="1"/>
</dbReference>
<dbReference type="InterPro" id="IPR036855">
    <property type="entry name" value="Znf_CCCH_sf"/>
</dbReference>
<reference evidence="12 13" key="1">
    <citation type="journal article" date="2006" name="Science">
        <title>Phytophthora genome sequences uncover evolutionary origins and mechanisms of pathogenesis.</title>
        <authorList>
            <person name="Tyler B.M."/>
            <person name="Tripathy S."/>
            <person name="Zhang X."/>
            <person name="Dehal P."/>
            <person name="Jiang R.H."/>
            <person name="Aerts A."/>
            <person name="Arredondo F.D."/>
            <person name="Baxter L."/>
            <person name="Bensasson D."/>
            <person name="Beynon J.L."/>
            <person name="Chapman J."/>
            <person name="Damasceno C.M."/>
            <person name="Dorrance A.E."/>
            <person name="Dou D."/>
            <person name="Dickerman A.W."/>
            <person name="Dubchak I.L."/>
            <person name="Garbelotto M."/>
            <person name="Gijzen M."/>
            <person name="Gordon S.G."/>
            <person name="Govers F."/>
            <person name="Grunwald N.J."/>
            <person name="Huang W."/>
            <person name="Ivors K.L."/>
            <person name="Jones R.W."/>
            <person name="Kamoun S."/>
            <person name="Krampis K."/>
            <person name="Lamour K.H."/>
            <person name="Lee M.K."/>
            <person name="McDonald W.H."/>
            <person name="Medina M."/>
            <person name="Meijer H.J."/>
            <person name="Nordberg E.K."/>
            <person name="Maclean D.J."/>
            <person name="Ospina-Giraldo M.D."/>
            <person name="Morris P.F."/>
            <person name="Phuntumart V."/>
            <person name="Putnam N.H."/>
            <person name="Rash S."/>
            <person name="Rose J.K."/>
            <person name="Sakihama Y."/>
            <person name="Salamov A.A."/>
            <person name="Savidor A."/>
            <person name="Scheuring C.F."/>
            <person name="Smith B.M."/>
            <person name="Sobral B.W."/>
            <person name="Terry A."/>
            <person name="Torto-Alalibo T.A."/>
            <person name="Win J."/>
            <person name="Xu Z."/>
            <person name="Zhang H."/>
            <person name="Grigoriev I.V."/>
            <person name="Rokhsar D.S."/>
            <person name="Boore J.L."/>
        </authorList>
    </citation>
    <scope>NUCLEOTIDE SEQUENCE [LARGE SCALE GENOMIC DNA]</scope>
    <source>
        <strain evidence="12 13">P6497</strain>
    </source>
</reference>
<dbReference type="InterPro" id="IPR001005">
    <property type="entry name" value="SANT/Myb"/>
</dbReference>
<dbReference type="EMBL" id="JH159151">
    <property type="protein sequence ID" value="EGZ28217.1"/>
    <property type="molecule type" value="Genomic_DNA"/>
</dbReference>
<dbReference type="SMART" id="SM00717">
    <property type="entry name" value="SANT"/>
    <property type="match status" value="1"/>
</dbReference>
<dbReference type="SUPFAM" id="SSF46689">
    <property type="entry name" value="Homeodomain-like"/>
    <property type="match status" value="1"/>
</dbReference>
<dbReference type="GO" id="GO:0008270">
    <property type="term" value="F:zinc ion binding"/>
    <property type="evidence" value="ECO:0007669"/>
    <property type="project" value="UniProtKB-KW"/>
</dbReference>
<feature type="domain" description="C3H1-type" evidence="10">
    <location>
        <begin position="250"/>
        <end position="277"/>
    </location>
</feature>
<evidence type="ECO:0000256" key="5">
    <source>
        <dbReference type="ARBA" id="ARBA00023242"/>
    </source>
</evidence>
<gene>
    <name evidence="12" type="ORF">PHYSODRAFT_470556</name>
</gene>
<feature type="domain" description="CHY-type" evidence="11">
    <location>
        <begin position="619"/>
        <end position="688"/>
    </location>
</feature>
<dbReference type="Proteomes" id="UP000002640">
    <property type="component" value="Unassembled WGS sequence"/>
</dbReference>
<keyword evidence="3 6" id="KW-0863">Zinc-finger</keyword>
<dbReference type="AlphaFoldDB" id="G4YKD3"/>
<evidence type="ECO:0000256" key="8">
    <source>
        <dbReference type="SAM" id="MobiDB-lite"/>
    </source>
</evidence>
<evidence type="ECO:0000256" key="6">
    <source>
        <dbReference type="PROSITE-ProRule" id="PRU00601"/>
    </source>
</evidence>
<dbReference type="PANTHER" id="PTHR46527">
    <property type="entry name" value="NUCLEOPORIN-LIKE PROTEIN 2"/>
    <property type="match status" value="1"/>
</dbReference>
<dbReference type="InterPro" id="IPR009057">
    <property type="entry name" value="Homeodomain-like_sf"/>
</dbReference>
<dbReference type="KEGG" id="psoj:PHYSODRAFT_470556"/>
<dbReference type="Gene3D" id="1.10.10.60">
    <property type="entry name" value="Homeodomain-like"/>
    <property type="match status" value="1"/>
</dbReference>
<comment type="subcellular location">
    <subcellularLocation>
        <location evidence="1">Nucleus</location>
    </subcellularLocation>
</comment>
<feature type="region of interest" description="Disordered" evidence="8">
    <location>
        <begin position="585"/>
        <end position="608"/>
    </location>
</feature>
<evidence type="ECO:0008006" key="14">
    <source>
        <dbReference type="Google" id="ProtNLM"/>
    </source>
</evidence>
<keyword evidence="2 7" id="KW-0479">Metal-binding</keyword>
<dbReference type="PROSITE" id="PS50103">
    <property type="entry name" value="ZF_C3H1"/>
    <property type="match status" value="2"/>
</dbReference>